<sequence>MHRTVVLNVVGLTGELLGDATPNLKQLAQEGVMRPLETVLPAVTCTVQSTFTTGLLPSGHGCVANGWYFRDTAEVNLWRQANQLVTGEKIWEAARRRDPTFTCAKLFWWYNMYSSADYAVTPRPIYWADGLKLPDIYTEPASLRDELVFRLGEFPLFNFWGPNADIRSTEWIARCARHVYDTRRPTLTLVYLPHLDYNLQRLGPDHPAIKDDLRAVDAVCGELMEHVRKDGARVIVLSEYGITRVSGVVHINRALREQGLLRVRIERGLEKLDAGASEAFAVADHQVAHVYVRRPERIHEVKSLLERLPGVEVVLDAEGKRSAGLDHPRSGELVAVSRRDRWFSYYYWLDDEKAPEFARTVDIHRKPGYDPVELFADPKLRALPASVAWRLLKKKLGFRYLMDVIPLDAALVNGSHGRLTERPDQGPLVLSSCGSLLPDERVLAVDVSKIVLSHLFD</sequence>
<dbReference type="OrthoDB" id="9771966at2"/>
<proteinExistence type="predicted"/>
<dbReference type="RefSeq" id="WP_104977700.1">
    <property type="nucleotide sequence ID" value="NZ_CP012673.1"/>
</dbReference>
<reference evidence="1 2" key="1">
    <citation type="submission" date="2015-09" db="EMBL/GenBank/DDBJ databases">
        <title>Sorangium comparison.</title>
        <authorList>
            <person name="Zaburannyi N."/>
            <person name="Bunk B."/>
            <person name="Overmann J."/>
            <person name="Mueller R."/>
        </authorList>
    </citation>
    <scope>NUCLEOTIDE SEQUENCE [LARGE SCALE GENOMIC DNA]</scope>
    <source>
        <strain evidence="1 2">So ce26</strain>
    </source>
</reference>
<evidence type="ECO:0000313" key="2">
    <source>
        <dbReference type="Proteomes" id="UP000238348"/>
    </source>
</evidence>
<dbReference type="AlphaFoldDB" id="A0A2L0EKH9"/>
<dbReference type="Gene3D" id="3.40.720.10">
    <property type="entry name" value="Alkaline Phosphatase, subunit A"/>
    <property type="match status" value="1"/>
</dbReference>
<accession>A0A2L0EKH9</accession>
<dbReference type="Proteomes" id="UP000238348">
    <property type="component" value="Chromosome"/>
</dbReference>
<name>A0A2L0EKH9_SORCE</name>
<dbReference type="PANTHER" id="PTHR10151">
    <property type="entry name" value="ECTONUCLEOTIDE PYROPHOSPHATASE/PHOSPHODIESTERASE"/>
    <property type="match status" value="1"/>
</dbReference>
<gene>
    <name evidence="1" type="primary">ndk</name>
    <name evidence="1" type="ORF">SOCE26_011890</name>
</gene>
<dbReference type="CDD" id="cd16018">
    <property type="entry name" value="Enpp"/>
    <property type="match status" value="1"/>
</dbReference>
<dbReference type="InterPro" id="IPR017850">
    <property type="entry name" value="Alkaline_phosphatase_core_sf"/>
</dbReference>
<dbReference type="InterPro" id="IPR002591">
    <property type="entry name" value="Phosphodiest/P_Trfase"/>
</dbReference>
<evidence type="ECO:0000313" key="1">
    <source>
        <dbReference type="EMBL" id="AUX39794.1"/>
    </source>
</evidence>
<dbReference type="SUPFAM" id="SSF53649">
    <property type="entry name" value="Alkaline phosphatase-like"/>
    <property type="match status" value="1"/>
</dbReference>
<dbReference type="GO" id="GO:0016787">
    <property type="term" value="F:hydrolase activity"/>
    <property type="evidence" value="ECO:0007669"/>
    <property type="project" value="UniProtKB-ARBA"/>
</dbReference>
<dbReference type="Pfam" id="PF01663">
    <property type="entry name" value="Phosphodiest"/>
    <property type="match status" value="1"/>
</dbReference>
<protein>
    <submittedName>
        <fullName evidence="1">Phosphodiesterase</fullName>
    </submittedName>
</protein>
<organism evidence="1 2">
    <name type="scientific">Sorangium cellulosum</name>
    <name type="common">Polyangium cellulosum</name>
    <dbReference type="NCBI Taxonomy" id="56"/>
    <lineage>
        <taxon>Bacteria</taxon>
        <taxon>Pseudomonadati</taxon>
        <taxon>Myxococcota</taxon>
        <taxon>Polyangia</taxon>
        <taxon>Polyangiales</taxon>
        <taxon>Polyangiaceae</taxon>
        <taxon>Sorangium</taxon>
    </lineage>
</organism>
<dbReference type="PANTHER" id="PTHR10151:SF120">
    <property type="entry name" value="BIS(5'-ADENOSYL)-TRIPHOSPHATASE"/>
    <property type="match status" value="1"/>
</dbReference>
<dbReference type="EMBL" id="CP012673">
    <property type="protein sequence ID" value="AUX39794.1"/>
    <property type="molecule type" value="Genomic_DNA"/>
</dbReference>